<dbReference type="EMBL" id="MGEH01000004">
    <property type="protein sequence ID" value="OGL79680.1"/>
    <property type="molecule type" value="Genomic_DNA"/>
</dbReference>
<keyword evidence="3 5" id="KW-0689">Ribosomal protein</keyword>
<dbReference type="InterPro" id="IPR037121">
    <property type="entry name" value="Ribosomal_bL25_C"/>
</dbReference>
<evidence type="ECO:0000256" key="2">
    <source>
        <dbReference type="ARBA" id="ARBA00022884"/>
    </source>
</evidence>
<evidence type="ECO:0000259" key="7">
    <source>
        <dbReference type="Pfam" id="PF01386"/>
    </source>
</evidence>
<accession>A0A1F7UN19</accession>
<dbReference type="Pfam" id="PF01386">
    <property type="entry name" value="Ribosomal_L25p"/>
    <property type="match status" value="1"/>
</dbReference>
<dbReference type="PANTHER" id="PTHR33284:SF1">
    <property type="entry name" value="RIBOSOMAL PROTEIN L25_GLN-TRNA SYNTHETASE, ANTI-CODON-BINDING DOMAIN-CONTAINING PROTEIN"/>
    <property type="match status" value="1"/>
</dbReference>
<dbReference type="InterPro" id="IPR020930">
    <property type="entry name" value="Ribosomal_uL5_bac-type"/>
</dbReference>
<dbReference type="InterPro" id="IPR020057">
    <property type="entry name" value="Ribosomal_bL25_b-dom"/>
</dbReference>
<keyword evidence="2 5" id="KW-0694">RNA-binding</keyword>
<dbReference type="HAMAP" id="MF_01334">
    <property type="entry name" value="Ribosomal_bL25_CTC"/>
    <property type="match status" value="1"/>
</dbReference>
<evidence type="ECO:0000256" key="4">
    <source>
        <dbReference type="ARBA" id="ARBA00023274"/>
    </source>
</evidence>
<dbReference type="InterPro" id="IPR001021">
    <property type="entry name" value="Ribosomal_bL25_long"/>
</dbReference>
<gene>
    <name evidence="5" type="primary">rplY</name>
    <name evidence="5" type="synonym">ctc</name>
    <name evidence="9" type="ORF">A3E39_01005</name>
</gene>
<evidence type="ECO:0000256" key="3">
    <source>
        <dbReference type="ARBA" id="ARBA00022980"/>
    </source>
</evidence>
<dbReference type="Gene3D" id="2.40.240.10">
    <property type="entry name" value="Ribosomal Protein L25, Chain P"/>
    <property type="match status" value="1"/>
</dbReference>
<evidence type="ECO:0000256" key="1">
    <source>
        <dbReference type="ARBA" id="ARBA00022730"/>
    </source>
</evidence>
<feature type="region of interest" description="Disordered" evidence="6">
    <location>
        <begin position="220"/>
        <end position="247"/>
    </location>
</feature>
<evidence type="ECO:0000259" key="8">
    <source>
        <dbReference type="Pfam" id="PF14693"/>
    </source>
</evidence>
<protein>
    <recommendedName>
        <fullName evidence="5">Large ribosomal subunit protein bL25</fullName>
    </recommendedName>
    <alternativeName>
        <fullName evidence="5">General stress protein CTC</fullName>
    </alternativeName>
</protein>
<dbReference type="GO" id="GO:0006412">
    <property type="term" value="P:translation"/>
    <property type="evidence" value="ECO:0007669"/>
    <property type="project" value="UniProtKB-UniRule"/>
</dbReference>
<dbReference type="NCBIfam" id="TIGR00731">
    <property type="entry name" value="bL25_bact_ctc"/>
    <property type="match status" value="1"/>
</dbReference>
<dbReference type="STRING" id="1802399.A3E39_01005"/>
<dbReference type="Gene3D" id="2.170.120.20">
    <property type="entry name" value="Ribosomal protein L25, beta domain"/>
    <property type="match status" value="1"/>
</dbReference>
<evidence type="ECO:0000256" key="5">
    <source>
        <dbReference type="HAMAP-Rule" id="MF_01334"/>
    </source>
</evidence>
<dbReference type="Pfam" id="PF14693">
    <property type="entry name" value="Ribosomal_TL5_C"/>
    <property type="match status" value="1"/>
</dbReference>
<feature type="compositionally biased region" description="Low complexity" evidence="6">
    <location>
        <begin position="222"/>
        <end position="247"/>
    </location>
</feature>
<proteinExistence type="inferred from homology"/>
<feature type="domain" description="Large ribosomal subunit protein bL25 L25" evidence="7">
    <location>
        <begin position="6"/>
        <end position="92"/>
    </location>
</feature>
<organism evidence="9 10">
    <name type="scientific">Candidatus Uhrbacteria bacterium RIFCSPHIGHO2_12_FULL_60_25</name>
    <dbReference type="NCBI Taxonomy" id="1802399"/>
    <lineage>
        <taxon>Bacteria</taxon>
        <taxon>Candidatus Uhriibacteriota</taxon>
    </lineage>
</organism>
<dbReference type="Proteomes" id="UP000176603">
    <property type="component" value="Unassembled WGS sequence"/>
</dbReference>
<feature type="domain" description="Large ribosomal subunit protein bL25 beta" evidence="8">
    <location>
        <begin position="100"/>
        <end position="184"/>
    </location>
</feature>
<reference evidence="9 10" key="1">
    <citation type="journal article" date="2016" name="Nat. Commun.">
        <title>Thousands of microbial genomes shed light on interconnected biogeochemical processes in an aquifer system.</title>
        <authorList>
            <person name="Anantharaman K."/>
            <person name="Brown C.T."/>
            <person name="Hug L.A."/>
            <person name="Sharon I."/>
            <person name="Castelle C.J."/>
            <person name="Probst A.J."/>
            <person name="Thomas B.C."/>
            <person name="Singh A."/>
            <person name="Wilkins M.J."/>
            <person name="Karaoz U."/>
            <person name="Brodie E.L."/>
            <person name="Williams K.H."/>
            <person name="Hubbard S.S."/>
            <person name="Banfield J.F."/>
        </authorList>
    </citation>
    <scope>NUCLEOTIDE SEQUENCE [LARGE SCALE GENOMIC DNA]</scope>
</reference>
<dbReference type="InterPro" id="IPR011035">
    <property type="entry name" value="Ribosomal_bL25/Gln-tRNA_synth"/>
</dbReference>
<dbReference type="GO" id="GO:0022625">
    <property type="term" value="C:cytosolic large ribosomal subunit"/>
    <property type="evidence" value="ECO:0007669"/>
    <property type="project" value="TreeGrafter"/>
</dbReference>
<keyword evidence="1 5" id="KW-0699">rRNA-binding</keyword>
<dbReference type="GO" id="GO:0003735">
    <property type="term" value="F:structural constituent of ribosome"/>
    <property type="evidence" value="ECO:0007669"/>
    <property type="project" value="InterPro"/>
</dbReference>
<comment type="caution">
    <text evidence="9">The sequence shown here is derived from an EMBL/GenBank/DDBJ whole genome shotgun (WGS) entry which is preliminary data.</text>
</comment>
<dbReference type="AlphaFoldDB" id="A0A1F7UN19"/>
<keyword evidence="4 5" id="KW-0687">Ribonucleoprotein</keyword>
<dbReference type="InterPro" id="IPR029751">
    <property type="entry name" value="Ribosomal_L25_dom"/>
</dbReference>
<comment type="subunit">
    <text evidence="5">Part of the 50S ribosomal subunit; part of the 5S rRNA/L5/L18/L25 subcomplex. Contacts the 5S rRNA. Binds to the 5S rRNA independently of L5 and L18.</text>
</comment>
<name>A0A1F7UN19_9BACT</name>
<evidence type="ECO:0000313" key="10">
    <source>
        <dbReference type="Proteomes" id="UP000176603"/>
    </source>
</evidence>
<dbReference type="CDD" id="cd00495">
    <property type="entry name" value="Ribosomal_L25_TL5_CTC"/>
    <property type="match status" value="1"/>
</dbReference>
<comment type="similarity">
    <text evidence="5">Belongs to the bacterial ribosomal protein bL25 family. CTC subfamily.</text>
</comment>
<sequence>MESLTITASSRTKLGRQATQVRASNEIPAVIYGHGVPARALSIPFPEFRKVYAKAGSSSLVDVAIDTQAPVKAIIKDVQLHHLTMQPIHIDFHQVRMDEKMHATVPLKYAGESEAVKALGGTLVKTMDAVEVQCLPADLPHEIQADISSLKSFDDSITVADLVLPKGVLVLTDARQTIATVEAPLTEEQLKKLEESQLGDVTAVKSEAELKKAEADAKALAEGEAPAAGAAVKPGAAPAAKPENAKK</sequence>
<dbReference type="GO" id="GO:0008097">
    <property type="term" value="F:5S rRNA binding"/>
    <property type="evidence" value="ECO:0007669"/>
    <property type="project" value="InterPro"/>
</dbReference>
<evidence type="ECO:0000313" key="9">
    <source>
        <dbReference type="EMBL" id="OGL79680.1"/>
    </source>
</evidence>
<comment type="function">
    <text evidence="5">This is one of the proteins that binds to the 5S RNA in the ribosome where it forms part of the central protuberance.</text>
</comment>
<dbReference type="InterPro" id="IPR020056">
    <property type="entry name" value="Rbsml_bL25/Gln-tRNA_synth_N"/>
</dbReference>
<dbReference type="PANTHER" id="PTHR33284">
    <property type="entry name" value="RIBOSOMAL PROTEIN L25/GLN-TRNA SYNTHETASE, ANTI-CODON-BINDING DOMAIN-CONTAINING PROTEIN"/>
    <property type="match status" value="1"/>
</dbReference>
<dbReference type="SUPFAM" id="SSF50715">
    <property type="entry name" value="Ribosomal protein L25-like"/>
    <property type="match status" value="1"/>
</dbReference>
<evidence type="ECO:0000256" key="6">
    <source>
        <dbReference type="SAM" id="MobiDB-lite"/>
    </source>
</evidence>